<keyword evidence="1" id="KW-0472">Membrane</keyword>
<evidence type="ECO:0000313" key="2">
    <source>
        <dbReference type="EMBL" id="MCF7566887.1"/>
    </source>
</evidence>
<organism evidence="2 3">
    <name type="scientific">Wocania arenilitoris</name>
    <dbReference type="NCBI Taxonomy" id="2044858"/>
    <lineage>
        <taxon>Bacteria</taxon>
        <taxon>Pseudomonadati</taxon>
        <taxon>Bacteroidota</taxon>
        <taxon>Flavobacteriia</taxon>
        <taxon>Flavobacteriales</taxon>
        <taxon>Flavobacteriaceae</taxon>
        <taxon>Wocania</taxon>
    </lineage>
</organism>
<dbReference type="InterPro" id="IPR014807">
    <property type="entry name" value="Coa1"/>
</dbReference>
<dbReference type="Pfam" id="PF08695">
    <property type="entry name" value="Coa1"/>
    <property type="match status" value="1"/>
</dbReference>
<reference evidence="2" key="1">
    <citation type="submission" date="2022-01" db="EMBL/GenBank/DDBJ databases">
        <title>Draft genome sequence of Sabulilitoribacter arenilitoris KCTC 52401.</title>
        <authorList>
            <person name="Oh J.-S."/>
        </authorList>
    </citation>
    <scope>NUCLEOTIDE SEQUENCE</scope>
    <source>
        <strain evidence="2">HMF6543</strain>
    </source>
</reference>
<gene>
    <name evidence="2" type="ORF">L3X37_00715</name>
</gene>
<protein>
    <submittedName>
        <fullName evidence="2">Cytochrome c oxidase assembly factor 1 family protein</fullName>
    </submittedName>
</protein>
<accession>A0AAE3JKC6</accession>
<keyword evidence="1" id="KW-1133">Transmembrane helix</keyword>
<dbReference type="AlphaFoldDB" id="A0AAE3JKC6"/>
<evidence type="ECO:0000256" key="1">
    <source>
        <dbReference type="SAM" id="Phobius"/>
    </source>
</evidence>
<evidence type="ECO:0000313" key="3">
    <source>
        <dbReference type="Proteomes" id="UP001199795"/>
    </source>
</evidence>
<proteinExistence type="predicted"/>
<keyword evidence="3" id="KW-1185">Reference proteome</keyword>
<dbReference type="EMBL" id="JAKKDU010000001">
    <property type="protein sequence ID" value="MCF7566887.1"/>
    <property type="molecule type" value="Genomic_DNA"/>
</dbReference>
<comment type="caution">
    <text evidence="2">The sequence shown here is derived from an EMBL/GenBank/DDBJ whole genome shotgun (WGS) entry which is preliminary data.</text>
</comment>
<keyword evidence="1" id="KW-0812">Transmembrane</keyword>
<feature type="transmembrane region" description="Helical" evidence="1">
    <location>
        <begin position="14"/>
        <end position="39"/>
    </location>
</feature>
<name>A0AAE3JKC6_9FLAO</name>
<sequence length="143" mass="15794">MEEIKQKSWFGRNWLWVLPVGGCLTIIILFVCGVGALFFGVTKMFKSSAPYEYAVELAKQNPEIIAVLGEPIETNGIISGNISLKNNSGEADFSIPIKGSNGKASIVVIGEKIDGEWEYEKLFVLIKETKEKINLLDKDLEGI</sequence>
<dbReference type="RefSeq" id="WP_237238246.1">
    <property type="nucleotide sequence ID" value="NZ_JAKKDU010000001.1"/>
</dbReference>
<dbReference type="Proteomes" id="UP001199795">
    <property type="component" value="Unassembled WGS sequence"/>
</dbReference>